<sequence length="55" mass="6479">MHHSVVVPKINTAILGVSRKFRLERQLFQHSGTRKLFQAPYNSKFTVLQWSDYNC</sequence>
<gene>
    <name evidence="1" type="ORF">MA16_Dca024197</name>
</gene>
<protein>
    <submittedName>
        <fullName evidence="1">Uncharacterized protein</fullName>
    </submittedName>
</protein>
<name>A0A2I0VH29_9ASPA</name>
<dbReference type="Proteomes" id="UP000233837">
    <property type="component" value="Unassembled WGS sequence"/>
</dbReference>
<accession>A0A2I0VH29</accession>
<proteinExistence type="predicted"/>
<evidence type="ECO:0000313" key="1">
    <source>
        <dbReference type="EMBL" id="PKU62705.1"/>
    </source>
</evidence>
<reference evidence="1 2" key="1">
    <citation type="journal article" date="2016" name="Sci. Rep.">
        <title>The Dendrobium catenatum Lindl. genome sequence provides insights into polysaccharide synthase, floral development and adaptive evolution.</title>
        <authorList>
            <person name="Zhang G.Q."/>
            <person name="Xu Q."/>
            <person name="Bian C."/>
            <person name="Tsai W.C."/>
            <person name="Yeh C.M."/>
            <person name="Liu K.W."/>
            <person name="Yoshida K."/>
            <person name="Zhang L.S."/>
            <person name="Chang S.B."/>
            <person name="Chen F."/>
            <person name="Shi Y."/>
            <person name="Su Y.Y."/>
            <person name="Zhang Y.Q."/>
            <person name="Chen L.J."/>
            <person name="Yin Y."/>
            <person name="Lin M."/>
            <person name="Huang H."/>
            <person name="Deng H."/>
            <person name="Wang Z.W."/>
            <person name="Zhu S.L."/>
            <person name="Zhao X."/>
            <person name="Deng C."/>
            <person name="Niu S.C."/>
            <person name="Huang J."/>
            <person name="Wang M."/>
            <person name="Liu G.H."/>
            <person name="Yang H.J."/>
            <person name="Xiao X.J."/>
            <person name="Hsiao Y.Y."/>
            <person name="Wu W.L."/>
            <person name="Chen Y.Y."/>
            <person name="Mitsuda N."/>
            <person name="Ohme-Takagi M."/>
            <person name="Luo Y.B."/>
            <person name="Van de Peer Y."/>
            <person name="Liu Z.J."/>
        </authorList>
    </citation>
    <scope>NUCLEOTIDE SEQUENCE [LARGE SCALE GENOMIC DNA]</scope>
    <source>
        <tissue evidence="1">The whole plant</tissue>
    </source>
</reference>
<reference evidence="1 2" key="2">
    <citation type="journal article" date="2017" name="Nature">
        <title>The Apostasia genome and the evolution of orchids.</title>
        <authorList>
            <person name="Zhang G.Q."/>
            <person name="Liu K.W."/>
            <person name="Li Z."/>
            <person name="Lohaus R."/>
            <person name="Hsiao Y.Y."/>
            <person name="Niu S.C."/>
            <person name="Wang J.Y."/>
            <person name="Lin Y.C."/>
            <person name="Xu Q."/>
            <person name="Chen L.J."/>
            <person name="Yoshida K."/>
            <person name="Fujiwara S."/>
            <person name="Wang Z.W."/>
            <person name="Zhang Y.Q."/>
            <person name="Mitsuda N."/>
            <person name="Wang M."/>
            <person name="Liu G.H."/>
            <person name="Pecoraro L."/>
            <person name="Huang H.X."/>
            <person name="Xiao X.J."/>
            <person name="Lin M."/>
            <person name="Wu X.Y."/>
            <person name="Wu W.L."/>
            <person name="Chen Y.Y."/>
            <person name="Chang S.B."/>
            <person name="Sakamoto S."/>
            <person name="Ohme-Takagi M."/>
            <person name="Yagi M."/>
            <person name="Zeng S.J."/>
            <person name="Shen C.Y."/>
            <person name="Yeh C.M."/>
            <person name="Luo Y.B."/>
            <person name="Tsai W.C."/>
            <person name="Van de Peer Y."/>
            <person name="Liu Z.J."/>
        </authorList>
    </citation>
    <scope>NUCLEOTIDE SEQUENCE [LARGE SCALE GENOMIC DNA]</scope>
    <source>
        <tissue evidence="1">The whole plant</tissue>
    </source>
</reference>
<keyword evidence="2" id="KW-1185">Reference proteome</keyword>
<evidence type="ECO:0000313" key="2">
    <source>
        <dbReference type="Proteomes" id="UP000233837"/>
    </source>
</evidence>
<dbReference type="AlphaFoldDB" id="A0A2I0VH29"/>
<dbReference type="EMBL" id="KZ503604">
    <property type="protein sequence ID" value="PKU62705.1"/>
    <property type="molecule type" value="Genomic_DNA"/>
</dbReference>
<organism evidence="1 2">
    <name type="scientific">Dendrobium catenatum</name>
    <dbReference type="NCBI Taxonomy" id="906689"/>
    <lineage>
        <taxon>Eukaryota</taxon>
        <taxon>Viridiplantae</taxon>
        <taxon>Streptophyta</taxon>
        <taxon>Embryophyta</taxon>
        <taxon>Tracheophyta</taxon>
        <taxon>Spermatophyta</taxon>
        <taxon>Magnoliopsida</taxon>
        <taxon>Liliopsida</taxon>
        <taxon>Asparagales</taxon>
        <taxon>Orchidaceae</taxon>
        <taxon>Epidendroideae</taxon>
        <taxon>Malaxideae</taxon>
        <taxon>Dendrobiinae</taxon>
        <taxon>Dendrobium</taxon>
    </lineage>
</organism>